<dbReference type="InterPro" id="IPR002938">
    <property type="entry name" value="FAD-bd"/>
</dbReference>
<dbReference type="Gene3D" id="3.30.9.30">
    <property type="match status" value="1"/>
</dbReference>
<dbReference type="PANTHER" id="PTHR46865:SF2">
    <property type="entry name" value="MONOOXYGENASE"/>
    <property type="match status" value="1"/>
</dbReference>
<accession>A0AAJ0LUX8</accession>
<keyword evidence="7" id="KW-1185">Reference proteome</keyword>
<proteinExistence type="predicted"/>
<evidence type="ECO:0000313" key="6">
    <source>
        <dbReference type="EMBL" id="KAK3056513.1"/>
    </source>
</evidence>
<keyword evidence="3" id="KW-0560">Oxidoreductase</keyword>
<keyword evidence="2" id="KW-0274">FAD</keyword>
<comment type="caution">
    <text evidence="6">The sequence shown here is derived from an EMBL/GenBank/DDBJ whole genome shotgun (WGS) entry which is preliminary data.</text>
</comment>
<evidence type="ECO:0000313" key="7">
    <source>
        <dbReference type="Proteomes" id="UP001271007"/>
    </source>
</evidence>
<sequence length="421" mass="46917">MAKPLNILISGGGIAGGAFAYWLLRAQPNALITIVERAPALRLTGASVDIRSTAVDIIKKMGMEQTIRDHSTKEEGMSWVDSNGKPFAIFRATGRTDFQSMTSEYEIHRGTLAKIFFGPTEERLSMIFDETVDHYDQRDDGKVDVTLTNSKTTKTYDLLVAADGLGSRIRGQMLGAKPREQIHDEGVHAAYFTIKEDMLRGSKLAAWHNDTGGRVVMLRPDPHPEGRTRGHFMCVTTRDDVETKAKLNQALKEGNESYMKLLEERYADAGWVAKPVLKAMRESDDFYCSIFAQIRSPRLQNDGAVVLLGDAGYATPGFGTSLAIMGGYILVGELLNSGFEVSTALKRYEGLVQPFVKKSQGDDNMMQYLNPQTWWGVWIRDTILWLVAGLKLDKLMIMVSAMLGMQDSQLAMPDYPWPKEE</sequence>
<dbReference type="PANTHER" id="PTHR46865">
    <property type="entry name" value="OXIDOREDUCTASE-RELATED"/>
    <property type="match status" value="1"/>
</dbReference>
<dbReference type="SUPFAM" id="SSF51905">
    <property type="entry name" value="FAD/NAD(P)-binding domain"/>
    <property type="match status" value="1"/>
</dbReference>
<dbReference type="EMBL" id="JAWDJX010000005">
    <property type="protein sequence ID" value="KAK3056513.1"/>
    <property type="molecule type" value="Genomic_DNA"/>
</dbReference>
<keyword evidence="4" id="KW-0472">Membrane</keyword>
<name>A0AAJ0LUX8_9PEZI</name>
<dbReference type="PRINTS" id="PR00420">
    <property type="entry name" value="RNGMNOXGNASE"/>
</dbReference>
<dbReference type="Gene3D" id="3.50.50.60">
    <property type="entry name" value="FAD/NAD(P)-binding domain"/>
    <property type="match status" value="1"/>
</dbReference>
<keyword evidence="4" id="KW-0812">Transmembrane</keyword>
<dbReference type="InterPro" id="IPR051704">
    <property type="entry name" value="FAD_aromatic-hydroxylase"/>
</dbReference>
<keyword evidence="4" id="KW-1133">Transmembrane helix</keyword>
<protein>
    <recommendedName>
        <fullName evidence="5">FAD-binding domain-containing protein</fullName>
    </recommendedName>
</protein>
<dbReference type="GO" id="GO:0071949">
    <property type="term" value="F:FAD binding"/>
    <property type="evidence" value="ECO:0007669"/>
    <property type="project" value="InterPro"/>
</dbReference>
<reference evidence="6" key="1">
    <citation type="submission" date="2023-04" db="EMBL/GenBank/DDBJ databases">
        <title>Black Yeasts Isolated from many extreme environments.</title>
        <authorList>
            <person name="Coleine C."/>
            <person name="Stajich J.E."/>
            <person name="Selbmann L."/>
        </authorList>
    </citation>
    <scope>NUCLEOTIDE SEQUENCE</scope>
    <source>
        <strain evidence="6">CCFEE 5312</strain>
    </source>
</reference>
<evidence type="ECO:0000256" key="2">
    <source>
        <dbReference type="ARBA" id="ARBA00022827"/>
    </source>
</evidence>
<feature type="transmembrane region" description="Helical" evidence="4">
    <location>
        <begin position="7"/>
        <end position="24"/>
    </location>
</feature>
<dbReference type="AlphaFoldDB" id="A0AAJ0LUX8"/>
<dbReference type="InterPro" id="IPR036188">
    <property type="entry name" value="FAD/NAD-bd_sf"/>
</dbReference>
<organism evidence="6 7">
    <name type="scientific">Extremus antarcticus</name>
    <dbReference type="NCBI Taxonomy" id="702011"/>
    <lineage>
        <taxon>Eukaryota</taxon>
        <taxon>Fungi</taxon>
        <taxon>Dikarya</taxon>
        <taxon>Ascomycota</taxon>
        <taxon>Pezizomycotina</taxon>
        <taxon>Dothideomycetes</taxon>
        <taxon>Dothideomycetidae</taxon>
        <taxon>Mycosphaerellales</taxon>
        <taxon>Extremaceae</taxon>
        <taxon>Extremus</taxon>
    </lineage>
</organism>
<dbReference type="Proteomes" id="UP001271007">
    <property type="component" value="Unassembled WGS sequence"/>
</dbReference>
<dbReference type="Pfam" id="PF01494">
    <property type="entry name" value="FAD_binding_3"/>
    <property type="match status" value="1"/>
</dbReference>
<evidence type="ECO:0000256" key="1">
    <source>
        <dbReference type="ARBA" id="ARBA00022630"/>
    </source>
</evidence>
<evidence type="ECO:0000256" key="3">
    <source>
        <dbReference type="ARBA" id="ARBA00023002"/>
    </source>
</evidence>
<gene>
    <name evidence="6" type="ORF">LTR09_002306</name>
</gene>
<evidence type="ECO:0000256" key="4">
    <source>
        <dbReference type="SAM" id="Phobius"/>
    </source>
</evidence>
<feature type="domain" description="FAD-binding" evidence="5">
    <location>
        <begin position="7"/>
        <end position="246"/>
    </location>
</feature>
<dbReference type="GO" id="GO:0016491">
    <property type="term" value="F:oxidoreductase activity"/>
    <property type="evidence" value="ECO:0007669"/>
    <property type="project" value="UniProtKB-KW"/>
</dbReference>
<evidence type="ECO:0000259" key="5">
    <source>
        <dbReference type="Pfam" id="PF01494"/>
    </source>
</evidence>
<keyword evidence="1" id="KW-0285">Flavoprotein</keyword>